<keyword evidence="7" id="KW-0597">Phosphoprotein</keyword>
<evidence type="ECO:0000313" key="26">
    <source>
        <dbReference type="Proteomes" id="UP000583929"/>
    </source>
</evidence>
<name>A0A7J6EVV2_CANSA</name>
<dbReference type="FunFam" id="3.80.10.10:FF:000095">
    <property type="entry name" value="LRR receptor-like serine/threonine-protein kinase GSO1"/>
    <property type="match status" value="1"/>
</dbReference>
<comment type="caution">
    <text evidence="25">The sequence shown here is derived from an EMBL/GenBank/DDBJ whole genome shotgun (WGS) entry which is preliminary data.</text>
</comment>
<evidence type="ECO:0000256" key="23">
    <source>
        <dbReference type="SAM" id="Phobius"/>
    </source>
</evidence>
<keyword evidence="18" id="KW-0675">Receptor</keyword>
<dbReference type="PROSITE" id="PS50011">
    <property type="entry name" value="PROTEIN_KINASE_DOM"/>
    <property type="match status" value="1"/>
</dbReference>
<comment type="catalytic activity">
    <reaction evidence="21">
        <text>L-seryl-[protein] + ATP = O-phospho-L-seryl-[protein] + ADP + H(+)</text>
        <dbReference type="Rhea" id="RHEA:17989"/>
        <dbReference type="Rhea" id="RHEA-COMP:9863"/>
        <dbReference type="Rhea" id="RHEA-COMP:11604"/>
        <dbReference type="ChEBI" id="CHEBI:15378"/>
        <dbReference type="ChEBI" id="CHEBI:29999"/>
        <dbReference type="ChEBI" id="CHEBI:30616"/>
        <dbReference type="ChEBI" id="CHEBI:83421"/>
        <dbReference type="ChEBI" id="CHEBI:456216"/>
        <dbReference type="EC" id="2.7.11.1"/>
    </reaction>
</comment>
<dbReference type="InterPro" id="IPR032675">
    <property type="entry name" value="LRR_dom_sf"/>
</dbReference>
<dbReference type="InterPro" id="IPR013210">
    <property type="entry name" value="LRR_N_plant-typ"/>
</dbReference>
<dbReference type="SUPFAM" id="SSF56112">
    <property type="entry name" value="Protein kinase-like (PK-like)"/>
    <property type="match status" value="1"/>
</dbReference>
<proteinExistence type="inferred from homology"/>
<feature type="transmembrane region" description="Helical" evidence="23">
    <location>
        <begin position="12"/>
        <end position="32"/>
    </location>
</feature>
<evidence type="ECO:0000256" key="19">
    <source>
        <dbReference type="ARBA" id="ARBA00023180"/>
    </source>
</evidence>
<dbReference type="Pfam" id="PF08263">
    <property type="entry name" value="LRRNT_2"/>
    <property type="match status" value="1"/>
</dbReference>
<dbReference type="SMART" id="SM00220">
    <property type="entry name" value="S_TKc"/>
    <property type="match status" value="1"/>
</dbReference>
<dbReference type="AlphaFoldDB" id="A0A7J6EVV2"/>
<keyword evidence="6" id="KW-0723">Serine/threonine-protein kinase</keyword>
<keyword evidence="17 23" id="KW-0472">Membrane</keyword>
<evidence type="ECO:0000313" key="25">
    <source>
        <dbReference type="EMBL" id="KAF4362446.1"/>
    </source>
</evidence>
<gene>
    <name evidence="25" type="ORF">G4B88_016029</name>
</gene>
<evidence type="ECO:0000256" key="9">
    <source>
        <dbReference type="ARBA" id="ARBA00022679"/>
    </source>
</evidence>
<keyword evidence="19" id="KW-0325">Glycoprotein</keyword>
<organism evidence="25 26">
    <name type="scientific">Cannabis sativa</name>
    <name type="common">Hemp</name>
    <name type="synonym">Marijuana</name>
    <dbReference type="NCBI Taxonomy" id="3483"/>
    <lineage>
        <taxon>Eukaryota</taxon>
        <taxon>Viridiplantae</taxon>
        <taxon>Streptophyta</taxon>
        <taxon>Embryophyta</taxon>
        <taxon>Tracheophyta</taxon>
        <taxon>Spermatophyta</taxon>
        <taxon>Magnoliopsida</taxon>
        <taxon>eudicotyledons</taxon>
        <taxon>Gunneridae</taxon>
        <taxon>Pentapetalae</taxon>
        <taxon>rosids</taxon>
        <taxon>fabids</taxon>
        <taxon>Rosales</taxon>
        <taxon>Cannabaceae</taxon>
        <taxon>Cannabis</taxon>
    </lineage>
</organism>
<evidence type="ECO:0000256" key="16">
    <source>
        <dbReference type="ARBA" id="ARBA00022989"/>
    </source>
</evidence>
<keyword evidence="16 23" id="KW-1133">Transmembrane helix</keyword>
<accession>A0A7J6EVV2</accession>
<keyword evidence="10 23" id="KW-0812">Transmembrane</keyword>
<keyword evidence="14" id="KW-0418">Kinase</keyword>
<dbReference type="GO" id="GO:0005524">
    <property type="term" value="F:ATP binding"/>
    <property type="evidence" value="ECO:0007669"/>
    <property type="project" value="UniProtKB-UniRule"/>
</dbReference>
<dbReference type="GO" id="GO:0004674">
    <property type="term" value="F:protein serine/threonine kinase activity"/>
    <property type="evidence" value="ECO:0007669"/>
    <property type="project" value="UniProtKB-KW"/>
</dbReference>
<dbReference type="PANTHER" id="PTHR27008">
    <property type="entry name" value="OS04G0122200 PROTEIN"/>
    <property type="match status" value="1"/>
</dbReference>
<evidence type="ECO:0000256" key="15">
    <source>
        <dbReference type="ARBA" id="ARBA00022840"/>
    </source>
</evidence>
<evidence type="ECO:0000256" key="3">
    <source>
        <dbReference type="ARBA" id="ARBA00008684"/>
    </source>
</evidence>
<keyword evidence="9" id="KW-0808">Transferase</keyword>
<sequence length="1050" mass="115784">MKLHQHNIHAYSYFMYIQVIVLFFIIFLWLQLVTPAIALGSEENDHLALLEIKKGIGSDPFGVLSSWNDSTNFCNWVGVTCSRRHKRVTALELYSYKLKGSISPHIGNLSFMKLIDLSNNSFSGEIPIQVGRLFRLQYFYLTNNTFTGEIPAQLSNCSQLREIDFSRNKLVGRIPYELGFFAKLELLQLGANNLTGTIPTSVGNLSSLVHLSVPYNNLHGRIPQGIGNLKSLSIFAVGANKFSGELPSSFYNLSALTIISTASNNFKGTLPANIGLTLPNLKWLAISNNEFSGPIPISLSNASKLEAVVLSTNNFVGVVPSDLGKLIDVWWLGFGTNNLGSNSSHDLNFLTSLKNLTQIQILDFSDNQFGGVLPSTIANLSTSTLTNLYLGGNQISGPIPPILEKYTNLQVLDMARNLFVGTIPSSFGMFRNMQGMDLRRNKLFGQIPSSFGNLTQLIELYLSENKLHGRIPPSIGNCKKLQYLDISQNNLTGAIPKEVTDLSSLSLLLNLSHNSLTGSLPLEVGNLKNINQLDFSENSLSGEIPTTIGECLSLEYLNLQGNSFQGVIPSSLDSLKGLRYLDLSLNHLSGNIPKSLQTLPFLVYCNLSFNNLEGEVPTEGVFKNASAISILRNGKLCGGITKLELPACSKVRGRKGGLSHAMKLVIIISCASLGLLMLFFLALHSWRNSKSKPSSILSTKEWDPNHLSKVSYKMLHKGTSGFSPSNLIGSGSFGSVFKGTLDEDERLVAIKVFNLQRNGASKSFMSECMALRNIRHRNLVKIITSCSSLDYNGNEFKALVFEFMVNSSLEEWLHLKINSEYCSRNLNFLQRLNVAIDVASALQYLHFECEPPIIHCDLKPSNILLDDDMVAHVGDFGIARILSTTNGIPQNQASSTIGLKGSIGYAAPEYGMGGKASIQGDVYSYGILLLEMFTGKRPTDETFREGLNIHQYAKMAVPERLMQLVDPSLLQSEVEVTTSAIVEENHRMGKKKEKLEFDIEEGLDKMNENVKKCLHSVLKIGLACSVESPKERMNMGEVIKELRWVKNAFP</sequence>
<evidence type="ECO:0000256" key="4">
    <source>
        <dbReference type="ARBA" id="ARBA00012513"/>
    </source>
</evidence>
<evidence type="ECO:0000256" key="17">
    <source>
        <dbReference type="ARBA" id="ARBA00023136"/>
    </source>
</evidence>
<dbReference type="InterPro" id="IPR008271">
    <property type="entry name" value="Ser/Thr_kinase_AS"/>
</dbReference>
<keyword evidence="11" id="KW-0732">Signal</keyword>
<evidence type="ECO:0000256" key="7">
    <source>
        <dbReference type="ARBA" id="ARBA00022553"/>
    </source>
</evidence>
<evidence type="ECO:0000256" key="5">
    <source>
        <dbReference type="ARBA" id="ARBA00022475"/>
    </source>
</evidence>
<evidence type="ECO:0000259" key="24">
    <source>
        <dbReference type="PROSITE" id="PS50011"/>
    </source>
</evidence>
<evidence type="ECO:0000256" key="22">
    <source>
        <dbReference type="PROSITE-ProRule" id="PRU10141"/>
    </source>
</evidence>
<evidence type="ECO:0000256" key="6">
    <source>
        <dbReference type="ARBA" id="ARBA00022527"/>
    </source>
</evidence>
<dbReference type="FunFam" id="3.30.200.20:FF:000432">
    <property type="entry name" value="LRR receptor-like serine/threonine-protein kinase EFR"/>
    <property type="match status" value="1"/>
</dbReference>
<dbReference type="Gene3D" id="1.10.510.10">
    <property type="entry name" value="Transferase(Phosphotransferase) domain 1"/>
    <property type="match status" value="1"/>
</dbReference>
<keyword evidence="13 22" id="KW-0547">Nucleotide-binding</keyword>
<keyword evidence="5" id="KW-1003">Cell membrane</keyword>
<dbReference type="Pfam" id="PF23598">
    <property type="entry name" value="LRR_14"/>
    <property type="match status" value="1"/>
</dbReference>
<dbReference type="InterPro" id="IPR051809">
    <property type="entry name" value="Plant_receptor-like_S/T_kinase"/>
</dbReference>
<evidence type="ECO:0000256" key="12">
    <source>
        <dbReference type="ARBA" id="ARBA00022737"/>
    </source>
</evidence>
<dbReference type="InterPro" id="IPR017441">
    <property type="entry name" value="Protein_kinase_ATP_BS"/>
</dbReference>
<dbReference type="InterPro" id="IPR001611">
    <property type="entry name" value="Leu-rich_rpt"/>
</dbReference>
<keyword evidence="12" id="KW-0677">Repeat</keyword>
<comment type="catalytic activity">
    <reaction evidence="20">
        <text>L-threonyl-[protein] + ATP = O-phospho-L-threonyl-[protein] + ADP + H(+)</text>
        <dbReference type="Rhea" id="RHEA:46608"/>
        <dbReference type="Rhea" id="RHEA-COMP:11060"/>
        <dbReference type="Rhea" id="RHEA-COMP:11605"/>
        <dbReference type="ChEBI" id="CHEBI:15378"/>
        <dbReference type="ChEBI" id="CHEBI:30013"/>
        <dbReference type="ChEBI" id="CHEBI:30616"/>
        <dbReference type="ChEBI" id="CHEBI:61977"/>
        <dbReference type="ChEBI" id="CHEBI:456216"/>
        <dbReference type="EC" id="2.7.11.1"/>
    </reaction>
</comment>
<evidence type="ECO:0000256" key="18">
    <source>
        <dbReference type="ARBA" id="ARBA00023170"/>
    </source>
</evidence>
<reference evidence="25 26" key="1">
    <citation type="journal article" date="2020" name="bioRxiv">
        <title>Sequence and annotation of 42 cannabis genomes reveals extensive copy number variation in cannabinoid synthesis and pathogen resistance genes.</title>
        <authorList>
            <person name="Mckernan K.J."/>
            <person name="Helbert Y."/>
            <person name="Kane L.T."/>
            <person name="Ebling H."/>
            <person name="Zhang L."/>
            <person name="Liu B."/>
            <person name="Eaton Z."/>
            <person name="Mclaughlin S."/>
            <person name="Kingan S."/>
            <person name="Baybayan P."/>
            <person name="Concepcion G."/>
            <person name="Jordan M."/>
            <person name="Riva A."/>
            <person name="Barbazuk W."/>
            <person name="Harkins T."/>
        </authorList>
    </citation>
    <scope>NUCLEOTIDE SEQUENCE [LARGE SCALE GENOMIC DNA]</scope>
    <source>
        <strain evidence="26">cv. Jamaican Lion 4</strain>
        <tissue evidence="25">Leaf</tissue>
    </source>
</reference>
<dbReference type="Pfam" id="PF00069">
    <property type="entry name" value="Pkinase"/>
    <property type="match status" value="1"/>
</dbReference>
<evidence type="ECO:0000256" key="14">
    <source>
        <dbReference type="ARBA" id="ARBA00022777"/>
    </source>
</evidence>
<comment type="subcellular location">
    <subcellularLocation>
        <location evidence="1">Cell membrane</location>
        <topology evidence="1">Single-pass membrane protein</topology>
    </subcellularLocation>
    <subcellularLocation>
        <location evidence="2">Membrane</location>
        <topology evidence="2">Single-pass type I membrane protein</topology>
    </subcellularLocation>
</comment>
<dbReference type="InterPro" id="IPR011009">
    <property type="entry name" value="Kinase-like_dom_sf"/>
</dbReference>
<dbReference type="GO" id="GO:0005886">
    <property type="term" value="C:plasma membrane"/>
    <property type="evidence" value="ECO:0007669"/>
    <property type="project" value="UniProtKB-SubCell"/>
</dbReference>
<dbReference type="FunFam" id="1.10.510.10:FF:000358">
    <property type="entry name" value="Putative leucine-rich repeat receptor-like serine/threonine-protein kinase"/>
    <property type="match status" value="1"/>
</dbReference>
<dbReference type="PANTHER" id="PTHR27008:SF592">
    <property type="entry name" value="LEUCINE-RICH REPEAT RECEPTOR-LIKE PROTEIN KINASE FAMILY PROTEIN-RELATED"/>
    <property type="match status" value="1"/>
</dbReference>
<dbReference type="FunFam" id="3.80.10.10:FF:000288">
    <property type="entry name" value="LRR receptor-like serine/threonine-protein kinase EFR"/>
    <property type="match status" value="1"/>
</dbReference>
<evidence type="ECO:0000256" key="21">
    <source>
        <dbReference type="ARBA" id="ARBA00048679"/>
    </source>
</evidence>
<dbReference type="SUPFAM" id="SSF52058">
    <property type="entry name" value="L domain-like"/>
    <property type="match status" value="2"/>
</dbReference>
<dbReference type="PROSITE" id="PS00108">
    <property type="entry name" value="PROTEIN_KINASE_ST"/>
    <property type="match status" value="1"/>
</dbReference>
<protein>
    <recommendedName>
        <fullName evidence="4">non-specific serine/threonine protein kinase</fullName>
        <ecNumber evidence="4">2.7.11.1</ecNumber>
    </recommendedName>
</protein>
<evidence type="ECO:0000256" key="8">
    <source>
        <dbReference type="ARBA" id="ARBA00022614"/>
    </source>
</evidence>
<dbReference type="Gene3D" id="3.80.10.10">
    <property type="entry name" value="Ribonuclease Inhibitor"/>
    <property type="match status" value="3"/>
</dbReference>
<evidence type="ECO:0000256" key="13">
    <source>
        <dbReference type="ARBA" id="ARBA00022741"/>
    </source>
</evidence>
<keyword evidence="8" id="KW-0433">Leucine-rich repeat</keyword>
<dbReference type="InterPro" id="IPR055414">
    <property type="entry name" value="LRR_R13L4/SHOC2-like"/>
</dbReference>
<evidence type="ECO:0000256" key="20">
    <source>
        <dbReference type="ARBA" id="ARBA00047899"/>
    </source>
</evidence>
<evidence type="ECO:0000256" key="10">
    <source>
        <dbReference type="ARBA" id="ARBA00022692"/>
    </source>
</evidence>
<dbReference type="Proteomes" id="UP000583929">
    <property type="component" value="Unassembled WGS sequence"/>
</dbReference>
<dbReference type="Gene3D" id="3.30.200.20">
    <property type="entry name" value="Phosphorylase Kinase, domain 1"/>
    <property type="match status" value="1"/>
</dbReference>
<feature type="transmembrane region" description="Helical" evidence="23">
    <location>
        <begin position="664"/>
        <end position="683"/>
    </location>
</feature>
<dbReference type="EC" id="2.7.11.1" evidence="4"/>
<evidence type="ECO:0000256" key="2">
    <source>
        <dbReference type="ARBA" id="ARBA00004479"/>
    </source>
</evidence>
<evidence type="ECO:0000256" key="11">
    <source>
        <dbReference type="ARBA" id="ARBA00022729"/>
    </source>
</evidence>
<comment type="similarity">
    <text evidence="3">Belongs to the protein kinase superfamily. Ser/Thr protein kinase family.</text>
</comment>
<dbReference type="EMBL" id="JAATIQ010000312">
    <property type="protein sequence ID" value="KAF4362446.1"/>
    <property type="molecule type" value="Genomic_DNA"/>
</dbReference>
<feature type="binding site" evidence="22">
    <location>
        <position position="751"/>
    </location>
    <ligand>
        <name>ATP</name>
        <dbReference type="ChEBI" id="CHEBI:30616"/>
    </ligand>
</feature>
<evidence type="ECO:0000256" key="1">
    <source>
        <dbReference type="ARBA" id="ARBA00004162"/>
    </source>
</evidence>
<dbReference type="PROSITE" id="PS00107">
    <property type="entry name" value="PROTEIN_KINASE_ATP"/>
    <property type="match status" value="1"/>
</dbReference>
<feature type="domain" description="Protein kinase" evidence="24">
    <location>
        <begin position="722"/>
        <end position="1045"/>
    </location>
</feature>
<dbReference type="Pfam" id="PF00560">
    <property type="entry name" value="LRR_1"/>
    <property type="match status" value="4"/>
</dbReference>
<keyword evidence="15 22" id="KW-0067">ATP-binding</keyword>
<dbReference type="InterPro" id="IPR000719">
    <property type="entry name" value="Prot_kinase_dom"/>
</dbReference>
<keyword evidence="26" id="KW-1185">Reference proteome</keyword>